<reference evidence="7 8" key="1">
    <citation type="journal article" date="2022" name="Mar. Drugs">
        <title>Bioassay-Guided Fractionation Leads to the Detection of Cholic Acid Generated by the Rare Thalassomonas sp.</title>
        <authorList>
            <person name="Pheiffer F."/>
            <person name="Schneider Y.K."/>
            <person name="Hansen E.H."/>
            <person name="Andersen J.H."/>
            <person name="Isaksson J."/>
            <person name="Busche T."/>
            <person name="R C."/>
            <person name="Kalinowski J."/>
            <person name="Zyl L.V."/>
            <person name="Trindade M."/>
        </authorList>
    </citation>
    <scope>NUCLEOTIDE SEQUENCE [LARGE SCALE GENOMIC DNA]</scope>
    <source>
        <strain evidence="7 8">A5K-61T</strain>
    </source>
</reference>
<dbReference type="PRINTS" id="PR00344">
    <property type="entry name" value="BCTRLSENSOR"/>
</dbReference>
<dbReference type="CDD" id="cd12913">
    <property type="entry name" value="PDC1_MCP_like"/>
    <property type="match status" value="1"/>
</dbReference>
<dbReference type="SMART" id="SM00387">
    <property type="entry name" value="HATPase_c"/>
    <property type="match status" value="1"/>
</dbReference>
<feature type="coiled-coil region" evidence="4">
    <location>
        <begin position="406"/>
        <end position="440"/>
    </location>
</feature>
<keyword evidence="3" id="KW-0597">Phosphoprotein</keyword>
<dbReference type="InterPro" id="IPR003661">
    <property type="entry name" value="HisK_dim/P_dom"/>
</dbReference>
<dbReference type="InterPro" id="IPR003594">
    <property type="entry name" value="HATPase_dom"/>
</dbReference>
<dbReference type="Pfam" id="PF22673">
    <property type="entry name" value="MCP-like_PDC_1"/>
    <property type="match status" value="1"/>
</dbReference>
<evidence type="ECO:0000256" key="2">
    <source>
        <dbReference type="ARBA" id="ARBA00012438"/>
    </source>
</evidence>
<dbReference type="InterPro" id="IPR036097">
    <property type="entry name" value="HisK_dim/P_sf"/>
</dbReference>
<dbReference type="SUPFAM" id="SSF55874">
    <property type="entry name" value="ATPase domain of HSP90 chaperone/DNA topoisomerase II/histidine kinase"/>
    <property type="match status" value="1"/>
</dbReference>
<evidence type="ECO:0000256" key="5">
    <source>
        <dbReference type="SAM" id="Phobius"/>
    </source>
</evidence>
<dbReference type="PROSITE" id="PS50109">
    <property type="entry name" value="HIS_KIN"/>
    <property type="match status" value="1"/>
</dbReference>
<dbReference type="Pfam" id="PF02518">
    <property type="entry name" value="HATPase_c"/>
    <property type="match status" value="1"/>
</dbReference>
<dbReference type="Gene3D" id="3.30.450.20">
    <property type="entry name" value="PAS domain"/>
    <property type="match status" value="1"/>
</dbReference>
<dbReference type="Proteomes" id="UP001215231">
    <property type="component" value="Chromosome"/>
</dbReference>
<protein>
    <recommendedName>
        <fullName evidence="2">histidine kinase</fullName>
        <ecNumber evidence="2">2.7.13.3</ecNumber>
    </recommendedName>
</protein>
<evidence type="ECO:0000313" key="8">
    <source>
        <dbReference type="Proteomes" id="UP001215231"/>
    </source>
</evidence>
<dbReference type="InterPro" id="IPR004358">
    <property type="entry name" value="Sig_transdc_His_kin-like_C"/>
</dbReference>
<organism evidence="7 8">
    <name type="scientific">Thalassomonas haliotis</name>
    <dbReference type="NCBI Taxonomy" id="485448"/>
    <lineage>
        <taxon>Bacteria</taxon>
        <taxon>Pseudomonadati</taxon>
        <taxon>Pseudomonadota</taxon>
        <taxon>Gammaproteobacteria</taxon>
        <taxon>Alteromonadales</taxon>
        <taxon>Colwelliaceae</taxon>
        <taxon>Thalassomonas</taxon>
    </lineage>
</organism>
<keyword evidence="5" id="KW-1133">Transmembrane helix</keyword>
<comment type="catalytic activity">
    <reaction evidence="1">
        <text>ATP + protein L-histidine = ADP + protein N-phospho-L-histidine.</text>
        <dbReference type="EC" id="2.7.13.3"/>
    </reaction>
</comment>
<dbReference type="Gene3D" id="1.10.287.130">
    <property type="match status" value="1"/>
</dbReference>
<feature type="transmembrane region" description="Helical" evidence="5">
    <location>
        <begin position="323"/>
        <end position="345"/>
    </location>
</feature>
<keyword evidence="5" id="KW-0812">Transmembrane</keyword>
<evidence type="ECO:0000256" key="3">
    <source>
        <dbReference type="ARBA" id="ARBA00022553"/>
    </source>
</evidence>
<dbReference type="InterPro" id="IPR005467">
    <property type="entry name" value="His_kinase_dom"/>
</dbReference>
<feature type="domain" description="Histidine kinase" evidence="6">
    <location>
        <begin position="470"/>
        <end position="702"/>
    </location>
</feature>
<dbReference type="PANTHER" id="PTHR43065">
    <property type="entry name" value="SENSOR HISTIDINE KINASE"/>
    <property type="match status" value="1"/>
</dbReference>
<name>A0ABY7VHK5_9GAMM</name>
<dbReference type="Gene3D" id="3.30.565.10">
    <property type="entry name" value="Histidine kinase-like ATPase, C-terminal domain"/>
    <property type="match status" value="1"/>
</dbReference>
<gene>
    <name evidence="7" type="ORF">H3N35_01265</name>
</gene>
<keyword evidence="8" id="KW-1185">Reference proteome</keyword>
<dbReference type="RefSeq" id="WP_274052413.1">
    <property type="nucleotide sequence ID" value="NZ_CP059693.1"/>
</dbReference>
<evidence type="ECO:0000256" key="1">
    <source>
        <dbReference type="ARBA" id="ARBA00000085"/>
    </source>
</evidence>
<keyword evidence="5" id="KW-0472">Membrane</keyword>
<dbReference type="EMBL" id="CP059693">
    <property type="protein sequence ID" value="WDE12147.1"/>
    <property type="molecule type" value="Genomic_DNA"/>
</dbReference>
<dbReference type="SUPFAM" id="SSF47384">
    <property type="entry name" value="Homodimeric domain of signal transducing histidine kinase"/>
    <property type="match status" value="1"/>
</dbReference>
<dbReference type="InterPro" id="IPR036890">
    <property type="entry name" value="HATPase_C_sf"/>
</dbReference>
<dbReference type="EC" id="2.7.13.3" evidence="2"/>
<dbReference type="CDD" id="cd00082">
    <property type="entry name" value="HisKA"/>
    <property type="match status" value="1"/>
</dbReference>
<evidence type="ECO:0000256" key="4">
    <source>
        <dbReference type="SAM" id="Coils"/>
    </source>
</evidence>
<evidence type="ECO:0000313" key="7">
    <source>
        <dbReference type="EMBL" id="WDE12147.1"/>
    </source>
</evidence>
<evidence type="ECO:0000259" key="6">
    <source>
        <dbReference type="PROSITE" id="PS50109"/>
    </source>
</evidence>
<proteinExistence type="predicted"/>
<sequence length="710" mass="79524">MAMSNIKTRILVFVVFFELVAYSTIQLFNHYIYKNELLQLNNQAIEQTFAASMAKINSLTRLMERNVTDLAIAGENLFLLKKQQKLAMAVLEARVEEILVSNFNSFPEAIGGGIWYEPYVLDKAVRYFGPYAYQGRLKVEFSWQLNTPEYDYHHQDWYILASQQNWGRQQQGAKPLFWTPPYYDDVGTDSLMMTVDAVMYDGEYKEIGLATVDWSLKELTGFLESVRVSANSFPFFIHVPSGQFLSYPKDPGLVMQSARQFSWGQQVLDNELDGQFSILENFLIDKLLYNIYFYRTQDGFIFGSLTPVSDMEQEVNSITTVTLLAGTAIGAGFIIIMIILIRFLFSPFDKVLGLIKQSITHKSDGERVVIKPIHYGQKNEFTPIIKALDDVYHQVTAYMSEIVESNEQLSRSKKEVYQLNEALEDKVNIRTQQLAAKTEEALQSLAQLKSTQQQLIEQEKHASLGRLVAGVAHEINTPLGIAVTSASNIEEGIRQAYHDLEAGKLSKSDFALSKRLLAENATLLLANLTRASNLIANFKQVAADQASDEFCCFNLESYINKIISSLSPKIKHSRHNIRFECSNSDLEICSIPGVLVQIITNIVDNALEHAFSGEQAGNIAVNAGETGDNIILQITDDGIGMSAETVALIFDPFFTTSRKSGSCGLGMHIVYNLITQQLKGRIECRSAPGQGSSFLICLPKNRGSLHSRPG</sequence>
<keyword evidence="4" id="KW-0175">Coiled coil</keyword>
<dbReference type="PANTHER" id="PTHR43065:SF47">
    <property type="match status" value="1"/>
</dbReference>
<accession>A0ABY7VHK5</accession>